<dbReference type="RefSeq" id="WP_052323263.1">
    <property type="nucleotide sequence ID" value="NZ_JADU01000001.1"/>
</dbReference>
<dbReference type="InterPro" id="IPR045076">
    <property type="entry name" value="MutS"/>
</dbReference>
<dbReference type="InterPro" id="IPR000432">
    <property type="entry name" value="DNA_mismatch_repair_MutS_C"/>
</dbReference>
<keyword evidence="1" id="KW-0547">Nucleotide-binding</keyword>
<evidence type="ECO:0000256" key="4">
    <source>
        <dbReference type="SAM" id="Phobius"/>
    </source>
</evidence>
<keyword evidence="4" id="KW-0812">Transmembrane</keyword>
<dbReference type="EMBL" id="JBHLZF010000002">
    <property type="protein sequence ID" value="MFB9897926.1"/>
    <property type="molecule type" value="Genomic_DNA"/>
</dbReference>
<evidence type="ECO:0000256" key="3">
    <source>
        <dbReference type="ARBA" id="ARBA00023125"/>
    </source>
</evidence>
<feature type="transmembrane region" description="Helical" evidence="4">
    <location>
        <begin position="69"/>
        <end position="88"/>
    </location>
</feature>
<feature type="transmembrane region" description="Helical" evidence="4">
    <location>
        <begin position="41"/>
        <end position="63"/>
    </location>
</feature>
<keyword evidence="3" id="KW-0238">DNA-binding</keyword>
<dbReference type="SMART" id="SM00534">
    <property type="entry name" value="MUTSac"/>
    <property type="match status" value="1"/>
</dbReference>
<dbReference type="Gene3D" id="3.40.50.300">
    <property type="entry name" value="P-loop containing nucleotide triphosphate hydrolases"/>
    <property type="match status" value="1"/>
</dbReference>
<feature type="domain" description="DNA mismatch repair proteins mutS family" evidence="5">
    <location>
        <begin position="434"/>
        <end position="604"/>
    </location>
</feature>
<dbReference type="InterPro" id="IPR027417">
    <property type="entry name" value="P-loop_NTPase"/>
</dbReference>
<comment type="caution">
    <text evidence="6">The sequence shown here is derived from an EMBL/GenBank/DDBJ whole genome shotgun (WGS) entry which is preliminary data.</text>
</comment>
<dbReference type="Proteomes" id="UP001589688">
    <property type="component" value="Unassembled WGS sequence"/>
</dbReference>
<dbReference type="SUPFAM" id="SSF52540">
    <property type="entry name" value="P-loop containing nucleoside triphosphate hydrolases"/>
    <property type="match status" value="1"/>
</dbReference>
<name>A0ABV5ZKM0_9BACT</name>
<evidence type="ECO:0000256" key="1">
    <source>
        <dbReference type="ARBA" id="ARBA00022741"/>
    </source>
</evidence>
<sequence length="610" mass="67940">MNSKEQIQQKSKKMDFQDFYGVRSAGLARQIKHLRQRGHSFVLGEIATFTGAVVALACVTMTADTAVRLLGAGVAAVCLVAYVAIRWADTRNDARIGRLENLKQVYDNELCAQRGDYTCFDDGRRYADPHHAYTYDLDIFGPDSLYQRLCRTVTTGGSDALAARLGSLDGQTAVTASMPASAKPLDEAYGAGYQARIGALAADEPFRAAFMAHGVRGRINTDAIGRALETAATVRVPRALGSRWLQMLMAADLTAFYVCIVLAVLGRANGLVPLWWGMLQFFVVYLLCMRPLREVGKAVNRLHGQLRQLVDVARLMDEGRADVFARLSALLDGLDKRGNIMGLVLVDVLGLYDLLLLRRFLRWVETDRWEMEAWMARVVQMDQDVTVATFLYNHPATCWPEVTGEPGVRMEAEGLYHPFLGERAVRNDFRIDDRHFYIITGANMAGKSTFLRAVGVNYVLGRVGMPVFARRLRVSRFRLFSSMRTSDDLAHGISYFNAELLRLQQLKDCLRGEPTLLILDEILKGTNSLDKLNGSRMFLDYVSRQPVSGIVATHDLELSKLESACFHNYCFEIDLGTRVTYSYKITPGVARNQNATFLLRQILGGAEAGA</sequence>
<proteinExistence type="predicted"/>
<dbReference type="PANTHER" id="PTHR11361">
    <property type="entry name" value="DNA MISMATCH REPAIR PROTEIN MUTS FAMILY MEMBER"/>
    <property type="match status" value="1"/>
</dbReference>
<evidence type="ECO:0000259" key="5">
    <source>
        <dbReference type="SMART" id="SM00534"/>
    </source>
</evidence>
<reference evidence="6 7" key="1">
    <citation type="submission" date="2024-09" db="EMBL/GenBank/DDBJ databases">
        <authorList>
            <person name="Sun Q."/>
            <person name="Mori K."/>
        </authorList>
    </citation>
    <scope>NUCLEOTIDE SEQUENCE [LARGE SCALE GENOMIC DNA]</scope>
    <source>
        <strain evidence="6 7">ATCC 51272</strain>
    </source>
</reference>
<organism evidence="6 7">
    <name type="scientific">Hallella seregens ATCC 51272</name>
    <dbReference type="NCBI Taxonomy" id="1336250"/>
    <lineage>
        <taxon>Bacteria</taxon>
        <taxon>Pseudomonadati</taxon>
        <taxon>Bacteroidota</taxon>
        <taxon>Bacteroidia</taxon>
        <taxon>Bacteroidales</taxon>
        <taxon>Prevotellaceae</taxon>
        <taxon>Hallella</taxon>
    </lineage>
</organism>
<keyword evidence="4" id="KW-0472">Membrane</keyword>
<evidence type="ECO:0000313" key="6">
    <source>
        <dbReference type="EMBL" id="MFB9897926.1"/>
    </source>
</evidence>
<accession>A0ABV5ZKM0</accession>
<keyword evidence="7" id="KW-1185">Reference proteome</keyword>
<dbReference type="Pfam" id="PF00488">
    <property type="entry name" value="MutS_V"/>
    <property type="match status" value="1"/>
</dbReference>
<evidence type="ECO:0000256" key="2">
    <source>
        <dbReference type="ARBA" id="ARBA00022840"/>
    </source>
</evidence>
<gene>
    <name evidence="6" type="ORF">ACFFK8_08980</name>
</gene>
<keyword evidence="2" id="KW-0067">ATP-binding</keyword>
<keyword evidence="4" id="KW-1133">Transmembrane helix</keyword>
<protein>
    <submittedName>
        <fullName evidence="6">DNA mismatch repair protein MutS</fullName>
    </submittedName>
</protein>
<dbReference type="PANTHER" id="PTHR11361:SF99">
    <property type="entry name" value="DNA MISMATCH REPAIR PROTEIN"/>
    <property type="match status" value="1"/>
</dbReference>
<evidence type="ECO:0000313" key="7">
    <source>
        <dbReference type="Proteomes" id="UP001589688"/>
    </source>
</evidence>